<gene>
    <name evidence="2" type="ORF">TWF696_003042</name>
</gene>
<evidence type="ECO:0000313" key="3">
    <source>
        <dbReference type="Proteomes" id="UP001375240"/>
    </source>
</evidence>
<reference evidence="2 3" key="1">
    <citation type="submission" date="2019-10" db="EMBL/GenBank/DDBJ databases">
        <authorList>
            <person name="Palmer J.M."/>
        </authorList>
    </citation>
    <scope>NUCLEOTIDE SEQUENCE [LARGE SCALE GENOMIC DNA]</scope>
    <source>
        <strain evidence="2 3">TWF696</strain>
    </source>
</reference>
<protein>
    <submittedName>
        <fullName evidence="2">Uncharacterized protein</fullName>
    </submittedName>
</protein>
<evidence type="ECO:0000313" key="2">
    <source>
        <dbReference type="EMBL" id="KAK6332324.1"/>
    </source>
</evidence>
<dbReference type="AlphaFoldDB" id="A0AAV9U1I4"/>
<dbReference type="EMBL" id="JAVHNQ010000015">
    <property type="protein sequence ID" value="KAK6332324.1"/>
    <property type="molecule type" value="Genomic_DNA"/>
</dbReference>
<sequence>MEEPKIQQTDESDEGPRRHSTAMPRPSVEYFYHPWLHPFPMPLKSPKPQPPLTLTIHGVRMRQHEHAIRSFSTSMTFQSFLRREMLIELRKMLHEGATGVYHAATGGYVALANFYASRSILEYPFGRPKTPVSSSTSSTDSDIIADKSCSFLRRTIREMRKRRKKAAKERQKPVWRAVYHRPLTDCIDVYITHPKTARPRKMTPRELLGEMVHSVRMLWAKTYVYPCVKCPLVYIEDLQAGQYAPTWRRRAVVKADQTWRGLLGRRKRRRRPLVGETALTSVL</sequence>
<organism evidence="2 3">
    <name type="scientific">Orbilia brochopaga</name>
    <dbReference type="NCBI Taxonomy" id="3140254"/>
    <lineage>
        <taxon>Eukaryota</taxon>
        <taxon>Fungi</taxon>
        <taxon>Dikarya</taxon>
        <taxon>Ascomycota</taxon>
        <taxon>Pezizomycotina</taxon>
        <taxon>Orbiliomycetes</taxon>
        <taxon>Orbiliales</taxon>
        <taxon>Orbiliaceae</taxon>
        <taxon>Orbilia</taxon>
    </lineage>
</organism>
<accession>A0AAV9U1I4</accession>
<name>A0AAV9U1I4_9PEZI</name>
<dbReference type="Proteomes" id="UP001375240">
    <property type="component" value="Unassembled WGS sequence"/>
</dbReference>
<feature type="region of interest" description="Disordered" evidence="1">
    <location>
        <begin position="1"/>
        <end position="23"/>
    </location>
</feature>
<dbReference type="PROSITE" id="PS50096">
    <property type="entry name" value="IQ"/>
    <property type="match status" value="1"/>
</dbReference>
<keyword evidence="3" id="KW-1185">Reference proteome</keyword>
<comment type="caution">
    <text evidence="2">The sequence shown here is derived from an EMBL/GenBank/DDBJ whole genome shotgun (WGS) entry which is preliminary data.</text>
</comment>
<evidence type="ECO:0000256" key="1">
    <source>
        <dbReference type="SAM" id="MobiDB-lite"/>
    </source>
</evidence>
<proteinExistence type="predicted"/>